<feature type="signal peptide" evidence="1">
    <location>
        <begin position="1"/>
        <end position="18"/>
    </location>
</feature>
<evidence type="ECO:0000313" key="2">
    <source>
        <dbReference type="EMBL" id="AEI13391.1"/>
    </source>
</evidence>
<protein>
    <recommendedName>
        <fullName evidence="4">Lipoprotein</fullName>
    </recommendedName>
</protein>
<proteinExistence type="predicted"/>
<evidence type="ECO:0000313" key="3">
    <source>
        <dbReference type="Proteomes" id="UP000000485"/>
    </source>
</evidence>
<keyword evidence="3" id="KW-1185">Reference proteome</keyword>
<dbReference type="KEGG" id="cga:Celgi_2898"/>
<feature type="chain" id="PRO_5038769273" description="Lipoprotein" evidence="1">
    <location>
        <begin position="19"/>
        <end position="163"/>
    </location>
</feature>
<dbReference type="RefSeq" id="WP_013884908.1">
    <property type="nucleotide sequence ID" value="NC_015671.1"/>
</dbReference>
<keyword evidence="1" id="KW-0732">Signal</keyword>
<dbReference type="STRING" id="593907.Celgi_2898"/>
<accession>F8A5V1</accession>
<dbReference type="Proteomes" id="UP000000485">
    <property type="component" value="Chromosome"/>
</dbReference>
<evidence type="ECO:0000256" key="1">
    <source>
        <dbReference type="SAM" id="SignalP"/>
    </source>
</evidence>
<dbReference type="HOGENOM" id="CLU_1624174_0_0_11"/>
<dbReference type="EMBL" id="CP002665">
    <property type="protein sequence ID" value="AEI13391.1"/>
    <property type="molecule type" value="Genomic_DNA"/>
</dbReference>
<gene>
    <name evidence="2" type="ordered locus">Celgi_2898</name>
</gene>
<dbReference type="PROSITE" id="PS51257">
    <property type="entry name" value="PROKAR_LIPOPROTEIN"/>
    <property type="match status" value="1"/>
</dbReference>
<dbReference type="AlphaFoldDB" id="F8A5V1"/>
<organism evidence="2 3">
    <name type="scientific">Cellulomonas gilvus (strain ATCC 13127 / NRRL B-14078)</name>
    <name type="common">Cellvibrio gilvus</name>
    <dbReference type="NCBI Taxonomy" id="593907"/>
    <lineage>
        <taxon>Bacteria</taxon>
        <taxon>Bacillati</taxon>
        <taxon>Actinomycetota</taxon>
        <taxon>Actinomycetes</taxon>
        <taxon>Micrococcales</taxon>
        <taxon>Cellulomonadaceae</taxon>
        <taxon>Cellulomonas</taxon>
    </lineage>
</organism>
<reference evidence="3" key="1">
    <citation type="submission" date="2011-04" db="EMBL/GenBank/DDBJ databases">
        <title>Complete sequence of Cellvibrio gilvus ATCC 13127.</title>
        <authorList>
            <person name="Lucas S."/>
            <person name="Han J."/>
            <person name="Lapidus A."/>
            <person name="Cheng J.-F."/>
            <person name="Goodwin L."/>
            <person name="Pitluck S."/>
            <person name="Peters L."/>
            <person name="Munk A."/>
            <person name="Detter J.C."/>
            <person name="Han C."/>
            <person name="Tapia R."/>
            <person name="Land M."/>
            <person name="Hauser L."/>
            <person name="Kyrpides N."/>
            <person name="Ivanova N."/>
            <person name="Ovchinnikova G."/>
            <person name="Pagani I."/>
            <person name="Mead D."/>
            <person name="Brumm P."/>
            <person name="Woyke T."/>
        </authorList>
    </citation>
    <scope>NUCLEOTIDE SEQUENCE [LARGE SCALE GENOMIC DNA]</scope>
    <source>
        <strain evidence="3">ATCC 13127 / NRRL B-14078</strain>
    </source>
</reference>
<evidence type="ECO:0008006" key="4">
    <source>
        <dbReference type="Google" id="ProtNLM"/>
    </source>
</evidence>
<sequence precursor="true">MNRSLRIGALGAALVTMAACGAGTPDRLEPDSPALAGLPPDVVQERLADPELLETVDSAPEGERVLMTQLNVSSTVFCRDVVTARDAWLLSGTRPQTPAVARPDHPEDGFDEFMDGWVSMVDDAVDSGDPDGLRDWLLGDGGCRDVVADPQDPQRTIVDVLAG</sequence>
<name>F8A5V1_CELGA</name>